<dbReference type="Gene3D" id="3.40.50.300">
    <property type="entry name" value="P-loop containing nucleotide triphosphate hydrolases"/>
    <property type="match status" value="1"/>
</dbReference>
<dbReference type="GO" id="GO:0005737">
    <property type="term" value="C:cytoplasm"/>
    <property type="evidence" value="ECO:0007669"/>
    <property type="project" value="UniProtKB-SubCell"/>
</dbReference>
<dbReference type="Pfam" id="PF05729">
    <property type="entry name" value="NACHT"/>
    <property type="match status" value="1"/>
</dbReference>
<reference evidence="9" key="2">
    <citation type="submission" date="2025-09" db="UniProtKB">
        <authorList>
            <consortium name="Ensembl"/>
        </authorList>
    </citation>
    <scope>IDENTIFICATION</scope>
</reference>
<protein>
    <recommendedName>
        <fullName evidence="8">NACHT domain-containing protein</fullName>
    </recommendedName>
</protein>
<dbReference type="AlphaFoldDB" id="A0A3Q2DWP8"/>
<dbReference type="Gene3D" id="3.80.10.10">
    <property type="entry name" value="Ribonuclease Inhibitor"/>
    <property type="match status" value="1"/>
</dbReference>
<dbReference type="Ensembl" id="ENSCVAT00000006965.1">
    <property type="protein sequence ID" value="ENSCVAP00000023344.1"/>
    <property type="gene ID" value="ENSCVAG00000006642.1"/>
</dbReference>
<keyword evidence="5" id="KW-0547">Nucleotide-binding</keyword>
<evidence type="ECO:0000256" key="3">
    <source>
        <dbReference type="ARBA" id="ARBA00022614"/>
    </source>
</evidence>
<dbReference type="SMART" id="SM00368">
    <property type="entry name" value="LRR_RI"/>
    <property type="match status" value="3"/>
</dbReference>
<evidence type="ECO:0000256" key="4">
    <source>
        <dbReference type="ARBA" id="ARBA00022737"/>
    </source>
</evidence>
<name>A0A3Q2DWP8_CYPVA</name>
<dbReference type="OMA" id="NKANHNI"/>
<dbReference type="Pfam" id="PF13516">
    <property type="entry name" value="LRR_6"/>
    <property type="match status" value="2"/>
</dbReference>
<dbReference type="InterPro" id="IPR027417">
    <property type="entry name" value="P-loop_NTPase"/>
</dbReference>
<evidence type="ECO:0000259" key="8">
    <source>
        <dbReference type="PROSITE" id="PS50837"/>
    </source>
</evidence>
<dbReference type="InterPro" id="IPR007111">
    <property type="entry name" value="NACHT_NTPase"/>
</dbReference>
<keyword evidence="4" id="KW-0677">Repeat</keyword>
<proteinExistence type="predicted"/>
<evidence type="ECO:0000313" key="9">
    <source>
        <dbReference type="Ensembl" id="ENSCVAP00000023344.1"/>
    </source>
</evidence>
<dbReference type="InterPro" id="IPR041075">
    <property type="entry name" value="NOD1/2_WH"/>
</dbReference>
<sequence length="692" mass="78818">ADLLIISVHLLKSLGGSSSFSLCRQFFEGNVKRGNPKSISQIYTQLYVAPDEREVKNEDEVKQTESASLVPGGSETTVSCEEIFKPERDEKIRTLVTKGVSGIGKTVLTQKYTLDWAEGKADPNIQFIFPYTCRELNLLKSKSISLIGLIHQFFPETKEAEISCFEDFQVLFIFDGLDELQPPLNFSNTQILTDVSEPASIHVVVANLIRGKLLPSALIWITTRPAAANQIPFQYVDSVTEVRGFTDLQKEKYFRQKYPDKERANSIISHILTSKSLQVMCRIPVFCWITATVLDQVMKGKEKTEPPKTLTELYIHFLVVQINRDNAKYQNKMLTEPIWNSESKKILLAFGKLAFEQLERGNLIFYEEDLKEYDIDINTASAYTGVFTESFKEGSILNQKRMFGFVHQSIQEFLAALHVFLERMDKALGSPDGQWDMFTRFLLGLSLKNNQNHLQGLIKKTMQLPDVQQMLVQNIKQKIRVSPSSEESIRIFDWLNELNDHSLEEEMTLYLMEKGWAKKLTSSQWSALAYVLMYSQRNYDIFNFKKFSDSKEALIWLQPVMKATKKSLLCSCNLSQRSCIPLASMLAADRSCLRELDLSDNDLRDDGVEILSQGLMNKKCRLEVLRSSKRFIAILSGCLVSERGCASLASALTCNPSHLRELDLSFNHPGESELRKISAGMKDQGWRLQTLK</sequence>
<reference evidence="9" key="1">
    <citation type="submission" date="2025-08" db="UniProtKB">
        <authorList>
            <consortium name="Ensembl"/>
        </authorList>
    </citation>
    <scope>IDENTIFICATION</scope>
</reference>
<dbReference type="Proteomes" id="UP000265020">
    <property type="component" value="Unassembled WGS sequence"/>
</dbReference>
<dbReference type="PANTHER" id="PTHR24106">
    <property type="entry name" value="NACHT, LRR AND CARD DOMAINS-CONTAINING"/>
    <property type="match status" value="1"/>
</dbReference>
<dbReference type="InterPro" id="IPR051261">
    <property type="entry name" value="NLR"/>
</dbReference>
<dbReference type="InterPro" id="IPR001611">
    <property type="entry name" value="Leu-rich_rpt"/>
</dbReference>
<dbReference type="Pfam" id="PF17776">
    <property type="entry name" value="NLRC4_HD2"/>
    <property type="match status" value="1"/>
</dbReference>
<evidence type="ECO:0000256" key="6">
    <source>
        <dbReference type="ARBA" id="ARBA00022840"/>
    </source>
</evidence>
<dbReference type="InterPro" id="IPR032675">
    <property type="entry name" value="LRR_dom_sf"/>
</dbReference>
<dbReference type="Pfam" id="PF14484">
    <property type="entry name" value="FISNA"/>
    <property type="match status" value="1"/>
</dbReference>
<evidence type="ECO:0000313" key="10">
    <source>
        <dbReference type="Proteomes" id="UP000265020"/>
    </source>
</evidence>
<dbReference type="GeneTree" id="ENSGT01150000286904"/>
<keyword evidence="3" id="KW-0433">Leucine-rich repeat</keyword>
<accession>A0A3Q2DWP8</accession>
<evidence type="ECO:0000256" key="7">
    <source>
        <dbReference type="SAM" id="MobiDB-lite"/>
    </source>
</evidence>
<dbReference type="SMART" id="SM01288">
    <property type="entry name" value="FISNA"/>
    <property type="match status" value="1"/>
</dbReference>
<dbReference type="InterPro" id="IPR029495">
    <property type="entry name" value="NACHT-assoc"/>
</dbReference>
<comment type="subcellular location">
    <subcellularLocation>
        <location evidence="1">Cytoplasm</location>
    </subcellularLocation>
</comment>
<dbReference type="Pfam" id="PF17779">
    <property type="entry name" value="WHD_NOD2"/>
    <property type="match status" value="1"/>
</dbReference>
<dbReference type="GO" id="GO:0005524">
    <property type="term" value="F:ATP binding"/>
    <property type="evidence" value="ECO:0007669"/>
    <property type="project" value="UniProtKB-KW"/>
</dbReference>
<dbReference type="FunFam" id="3.40.50.300:FF:001524">
    <property type="entry name" value="Si:dkey-126g1.7"/>
    <property type="match status" value="1"/>
</dbReference>
<evidence type="ECO:0000256" key="5">
    <source>
        <dbReference type="ARBA" id="ARBA00022741"/>
    </source>
</evidence>
<feature type="domain" description="NACHT" evidence="8">
    <location>
        <begin position="93"/>
        <end position="227"/>
    </location>
</feature>
<evidence type="ECO:0000256" key="2">
    <source>
        <dbReference type="ARBA" id="ARBA00022490"/>
    </source>
</evidence>
<dbReference type="SUPFAM" id="SSF52047">
    <property type="entry name" value="RNI-like"/>
    <property type="match status" value="1"/>
</dbReference>
<keyword evidence="6" id="KW-0067">ATP-binding</keyword>
<keyword evidence="2" id="KW-0963">Cytoplasm</keyword>
<feature type="region of interest" description="Disordered" evidence="7">
    <location>
        <begin position="54"/>
        <end position="74"/>
    </location>
</feature>
<feature type="compositionally biased region" description="Basic and acidic residues" evidence="7">
    <location>
        <begin position="54"/>
        <end position="63"/>
    </location>
</feature>
<evidence type="ECO:0000256" key="1">
    <source>
        <dbReference type="ARBA" id="ARBA00004496"/>
    </source>
</evidence>
<organism evidence="9 10">
    <name type="scientific">Cyprinodon variegatus</name>
    <name type="common">Sheepshead minnow</name>
    <dbReference type="NCBI Taxonomy" id="28743"/>
    <lineage>
        <taxon>Eukaryota</taxon>
        <taxon>Metazoa</taxon>
        <taxon>Chordata</taxon>
        <taxon>Craniata</taxon>
        <taxon>Vertebrata</taxon>
        <taxon>Euteleostomi</taxon>
        <taxon>Actinopterygii</taxon>
        <taxon>Neopterygii</taxon>
        <taxon>Teleostei</taxon>
        <taxon>Neoteleostei</taxon>
        <taxon>Acanthomorphata</taxon>
        <taxon>Ovalentaria</taxon>
        <taxon>Atherinomorphae</taxon>
        <taxon>Cyprinodontiformes</taxon>
        <taxon>Cyprinodontidae</taxon>
        <taxon>Cyprinodon</taxon>
    </lineage>
</organism>
<keyword evidence="10" id="KW-1185">Reference proteome</keyword>
<dbReference type="InterPro" id="IPR041267">
    <property type="entry name" value="NLRP_HD2"/>
</dbReference>
<dbReference type="PROSITE" id="PS50837">
    <property type="entry name" value="NACHT"/>
    <property type="match status" value="1"/>
</dbReference>